<accession>A0A9J6B5G7</accession>
<sequence>MKAIDDCTNFYESYMRVVDDHPRVKCSKICAVADHSVQLVEIADKLGDSPFGRFHCLLALAFNFFALRVVGRYSTTSRNYSPTRRVLHFITILIFPFRAQYTGTKGDLQADRRLTNWAQRSSGLHFFVLFSRLIPSCQTQFTHVRINCVPKDSSCDTPLPKILKLAILASNASSSSTKPQQDAKSSHIVYTTSFGFIVAAHSCSFDYENYSTDHSAQLVEIVDTLDDLPFGRFHCLLPLAFNFFVLRVLPCSFLPSSVHALPPTPNT</sequence>
<dbReference type="EMBL" id="JACXVP010000001">
    <property type="protein sequence ID" value="KAG5631655.1"/>
    <property type="molecule type" value="Genomic_DNA"/>
</dbReference>
<evidence type="ECO:0000313" key="2">
    <source>
        <dbReference type="Proteomes" id="UP000824120"/>
    </source>
</evidence>
<evidence type="ECO:0000313" key="1">
    <source>
        <dbReference type="EMBL" id="KAG5631655.1"/>
    </source>
</evidence>
<name>A0A9J6B5G7_SOLCO</name>
<proteinExistence type="predicted"/>
<organism evidence="1 2">
    <name type="scientific">Solanum commersonii</name>
    <name type="common">Commerson's wild potato</name>
    <name type="synonym">Commerson's nightshade</name>
    <dbReference type="NCBI Taxonomy" id="4109"/>
    <lineage>
        <taxon>Eukaryota</taxon>
        <taxon>Viridiplantae</taxon>
        <taxon>Streptophyta</taxon>
        <taxon>Embryophyta</taxon>
        <taxon>Tracheophyta</taxon>
        <taxon>Spermatophyta</taxon>
        <taxon>Magnoliopsida</taxon>
        <taxon>eudicotyledons</taxon>
        <taxon>Gunneridae</taxon>
        <taxon>Pentapetalae</taxon>
        <taxon>asterids</taxon>
        <taxon>lamiids</taxon>
        <taxon>Solanales</taxon>
        <taxon>Solanaceae</taxon>
        <taxon>Solanoideae</taxon>
        <taxon>Solaneae</taxon>
        <taxon>Solanum</taxon>
    </lineage>
</organism>
<dbReference type="AlphaFoldDB" id="A0A9J6B5G7"/>
<gene>
    <name evidence="1" type="ORF">H5410_003372</name>
</gene>
<dbReference type="Proteomes" id="UP000824120">
    <property type="component" value="Chromosome 1"/>
</dbReference>
<comment type="caution">
    <text evidence="1">The sequence shown here is derived from an EMBL/GenBank/DDBJ whole genome shotgun (WGS) entry which is preliminary data.</text>
</comment>
<protein>
    <submittedName>
        <fullName evidence="1">Uncharacterized protein</fullName>
    </submittedName>
</protein>
<keyword evidence="2" id="KW-1185">Reference proteome</keyword>
<reference evidence="1 2" key="1">
    <citation type="submission" date="2020-09" db="EMBL/GenBank/DDBJ databases">
        <title>De no assembly of potato wild relative species, Solanum commersonii.</title>
        <authorList>
            <person name="Cho K."/>
        </authorList>
    </citation>
    <scope>NUCLEOTIDE SEQUENCE [LARGE SCALE GENOMIC DNA]</scope>
    <source>
        <strain evidence="1">LZ3.2</strain>
        <tissue evidence="1">Leaf</tissue>
    </source>
</reference>